<organism evidence="8 9">
    <name type="scientific">Desulfovibrio subterraneus</name>
    <dbReference type="NCBI Taxonomy" id="2718620"/>
    <lineage>
        <taxon>Bacteria</taxon>
        <taxon>Pseudomonadati</taxon>
        <taxon>Thermodesulfobacteriota</taxon>
        <taxon>Desulfovibrionia</taxon>
        <taxon>Desulfovibrionales</taxon>
        <taxon>Desulfovibrionaceae</taxon>
        <taxon>Desulfovibrio</taxon>
    </lineage>
</organism>
<dbReference type="HAMAP" id="MF_00014">
    <property type="entry name" value="Ribosome_mat_RimM"/>
    <property type="match status" value="1"/>
</dbReference>
<keyword evidence="2 5" id="KW-0690">Ribosome biogenesis</keyword>
<feature type="domain" description="RimM N-terminal" evidence="6">
    <location>
        <begin position="8"/>
        <end position="88"/>
    </location>
</feature>
<evidence type="ECO:0000259" key="6">
    <source>
        <dbReference type="Pfam" id="PF01782"/>
    </source>
</evidence>
<dbReference type="GO" id="GO:0005737">
    <property type="term" value="C:cytoplasm"/>
    <property type="evidence" value="ECO:0007669"/>
    <property type="project" value="UniProtKB-SubCell"/>
</dbReference>
<dbReference type="AlphaFoldDB" id="A0A7J0BGH2"/>
<dbReference type="PANTHER" id="PTHR33692:SF1">
    <property type="entry name" value="RIBOSOME MATURATION FACTOR RIMM"/>
    <property type="match status" value="1"/>
</dbReference>
<comment type="similarity">
    <text evidence="5">Belongs to the RimM family.</text>
</comment>
<comment type="subunit">
    <text evidence="5">Binds ribosomal protein uS19.</text>
</comment>
<evidence type="ECO:0000256" key="1">
    <source>
        <dbReference type="ARBA" id="ARBA00022490"/>
    </source>
</evidence>
<dbReference type="Pfam" id="PF01782">
    <property type="entry name" value="RimM"/>
    <property type="match status" value="1"/>
</dbReference>
<dbReference type="GO" id="GO:0043022">
    <property type="term" value="F:ribosome binding"/>
    <property type="evidence" value="ECO:0007669"/>
    <property type="project" value="InterPro"/>
</dbReference>
<dbReference type="EMBL" id="BLVO01000012">
    <property type="protein sequence ID" value="GFM32837.1"/>
    <property type="molecule type" value="Genomic_DNA"/>
</dbReference>
<protein>
    <recommendedName>
        <fullName evidence="5">Ribosome maturation factor RimM</fullName>
    </recommendedName>
</protein>
<dbReference type="InterPro" id="IPR036976">
    <property type="entry name" value="RimM_N_sf"/>
</dbReference>
<proteinExistence type="inferred from homology"/>
<keyword evidence="1 5" id="KW-0963">Cytoplasm</keyword>
<evidence type="ECO:0000256" key="4">
    <source>
        <dbReference type="ARBA" id="ARBA00023186"/>
    </source>
</evidence>
<gene>
    <name evidence="5 8" type="primary">rimM</name>
    <name evidence="8" type="ORF">DSM101010T_12020</name>
</gene>
<comment type="function">
    <text evidence="5">An accessory protein needed during the final step in the assembly of 30S ribosomal subunit, possibly for assembly of the head region. Essential for efficient processing of 16S rRNA. May be needed both before and after RbfA during the maturation of 16S rRNA. It has affinity for free ribosomal 30S subunits but not for 70S ribosomes.</text>
</comment>
<evidence type="ECO:0000313" key="8">
    <source>
        <dbReference type="EMBL" id="GFM32837.1"/>
    </source>
</evidence>
<dbReference type="GO" id="GO:0042274">
    <property type="term" value="P:ribosomal small subunit biogenesis"/>
    <property type="evidence" value="ECO:0007669"/>
    <property type="project" value="UniProtKB-UniRule"/>
</dbReference>
<comment type="domain">
    <text evidence="5">The PRC barrel domain binds ribosomal protein uS19.</text>
</comment>
<dbReference type="Gene3D" id="2.40.30.60">
    <property type="entry name" value="RimM"/>
    <property type="match status" value="1"/>
</dbReference>
<feature type="domain" description="Ribosome maturation factor RimM PRC barrel" evidence="7">
    <location>
        <begin position="102"/>
        <end position="168"/>
    </location>
</feature>
<dbReference type="Pfam" id="PF24986">
    <property type="entry name" value="PRC_RimM"/>
    <property type="match status" value="1"/>
</dbReference>
<dbReference type="RefSeq" id="WP_174404507.1">
    <property type="nucleotide sequence ID" value="NZ_BLVO01000012.1"/>
</dbReference>
<evidence type="ECO:0000256" key="5">
    <source>
        <dbReference type="HAMAP-Rule" id="MF_00014"/>
    </source>
</evidence>
<keyword evidence="3 5" id="KW-0698">rRNA processing</keyword>
<dbReference type="InterPro" id="IPR009000">
    <property type="entry name" value="Transl_B-barrel_sf"/>
</dbReference>
<dbReference type="InterPro" id="IPR011033">
    <property type="entry name" value="PRC_barrel-like_sf"/>
</dbReference>
<evidence type="ECO:0000256" key="3">
    <source>
        <dbReference type="ARBA" id="ARBA00022552"/>
    </source>
</evidence>
<dbReference type="GO" id="GO:0006364">
    <property type="term" value="P:rRNA processing"/>
    <property type="evidence" value="ECO:0007669"/>
    <property type="project" value="UniProtKB-UniRule"/>
</dbReference>
<dbReference type="SUPFAM" id="SSF50447">
    <property type="entry name" value="Translation proteins"/>
    <property type="match status" value="1"/>
</dbReference>
<sequence>MTDSRLLQIGLIVKPHGLRGEVCVEYYADSPLLLSDHVWLQKGKSKPTLHKVVSTRTHQGRELLLLEDCRDRNCAETLRNVIVLVPESSLPDPDEDEVYLYQLEGLEVRLEDGSSIGHIVNFQFNAGSEVWVIETPDKREVLFPATDQFVTGVDLDNGTVTIAPPEGLLDLYLGGE</sequence>
<evidence type="ECO:0000256" key="2">
    <source>
        <dbReference type="ARBA" id="ARBA00022517"/>
    </source>
</evidence>
<dbReference type="Proteomes" id="UP000503840">
    <property type="component" value="Unassembled WGS sequence"/>
</dbReference>
<dbReference type="InterPro" id="IPR056792">
    <property type="entry name" value="PRC_RimM"/>
</dbReference>
<evidence type="ECO:0000313" key="9">
    <source>
        <dbReference type="Proteomes" id="UP000503840"/>
    </source>
</evidence>
<dbReference type="GO" id="GO:0005840">
    <property type="term" value="C:ribosome"/>
    <property type="evidence" value="ECO:0007669"/>
    <property type="project" value="InterPro"/>
</dbReference>
<dbReference type="InterPro" id="IPR011961">
    <property type="entry name" value="RimM"/>
</dbReference>
<accession>A0A7J0BGH2</accession>
<name>A0A7J0BGH2_9BACT</name>
<keyword evidence="9" id="KW-1185">Reference proteome</keyword>
<evidence type="ECO:0000259" key="7">
    <source>
        <dbReference type="Pfam" id="PF24986"/>
    </source>
</evidence>
<keyword evidence="4 5" id="KW-0143">Chaperone</keyword>
<reference evidence="8 9" key="1">
    <citation type="submission" date="2020-05" db="EMBL/GenBank/DDBJ databases">
        <title>Draft genome sequence of Desulfovibrio sp. strain HN2T.</title>
        <authorList>
            <person name="Ueno A."/>
            <person name="Tamazawa S."/>
            <person name="Tamamura S."/>
            <person name="Murakami T."/>
            <person name="Kiyama T."/>
            <person name="Inomata H."/>
            <person name="Amano Y."/>
            <person name="Miyakawa K."/>
            <person name="Tamaki H."/>
            <person name="Naganuma T."/>
            <person name="Kaneko K."/>
        </authorList>
    </citation>
    <scope>NUCLEOTIDE SEQUENCE [LARGE SCALE GENOMIC DNA]</scope>
    <source>
        <strain evidence="8 9">HN2</strain>
    </source>
</reference>
<comment type="subcellular location">
    <subcellularLocation>
        <location evidence="5">Cytoplasm</location>
    </subcellularLocation>
</comment>
<dbReference type="NCBIfam" id="TIGR02273">
    <property type="entry name" value="16S_RimM"/>
    <property type="match status" value="1"/>
</dbReference>
<dbReference type="InterPro" id="IPR002676">
    <property type="entry name" value="RimM_N"/>
</dbReference>
<comment type="caution">
    <text evidence="8">The sequence shown here is derived from an EMBL/GenBank/DDBJ whole genome shotgun (WGS) entry which is preliminary data.</text>
</comment>
<dbReference type="PANTHER" id="PTHR33692">
    <property type="entry name" value="RIBOSOME MATURATION FACTOR RIMM"/>
    <property type="match status" value="1"/>
</dbReference>
<dbReference type="SUPFAM" id="SSF50346">
    <property type="entry name" value="PRC-barrel domain"/>
    <property type="match status" value="1"/>
</dbReference>
<dbReference type="Gene3D" id="2.30.30.240">
    <property type="entry name" value="PRC-barrel domain"/>
    <property type="match status" value="1"/>
</dbReference>